<dbReference type="SMART" id="SM00363">
    <property type="entry name" value="S4"/>
    <property type="match status" value="1"/>
</dbReference>
<dbReference type="InterPro" id="IPR020103">
    <property type="entry name" value="PsdUridine_synth_cat_dom_sf"/>
</dbReference>
<dbReference type="GO" id="GO:0016829">
    <property type="term" value="F:lyase activity"/>
    <property type="evidence" value="ECO:0007669"/>
    <property type="project" value="UniProtKB-KW"/>
</dbReference>
<dbReference type="STRING" id="93059.P9211_02111"/>
<comment type="similarity">
    <text evidence="2 6">Belongs to the pseudouridine synthase RluA family.</text>
</comment>
<dbReference type="PROSITE" id="PS01129">
    <property type="entry name" value="PSI_RLU"/>
    <property type="match status" value="1"/>
</dbReference>
<dbReference type="OrthoDB" id="9807829at2"/>
<dbReference type="InterPro" id="IPR006225">
    <property type="entry name" value="PsdUridine_synth_RluC/D"/>
</dbReference>
<dbReference type="PANTHER" id="PTHR21600">
    <property type="entry name" value="MITOCHONDRIAL RNA PSEUDOURIDINE SYNTHASE"/>
    <property type="match status" value="1"/>
</dbReference>
<dbReference type="GO" id="GO:0003723">
    <property type="term" value="F:RNA binding"/>
    <property type="evidence" value="ECO:0007669"/>
    <property type="project" value="UniProtKB-KW"/>
</dbReference>
<dbReference type="Pfam" id="PF00849">
    <property type="entry name" value="PseudoU_synth_2"/>
    <property type="match status" value="1"/>
</dbReference>
<dbReference type="GO" id="GO:0000455">
    <property type="term" value="P:enzyme-directed rRNA pseudouridine synthesis"/>
    <property type="evidence" value="ECO:0007669"/>
    <property type="project" value="TreeGrafter"/>
</dbReference>
<dbReference type="InterPro" id="IPR006145">
    <property type="entry name" value="PsdUridine_synth_RsuA/RluA"/>
</dbReference>
<dbReference type="Gene3D" id="3.30.2350.10">
    <property type="entry name" value="Pseudouridine synthase"/>
    <property type="match status" value="1"/>
</dbReference>
<gene>
    <name evidence="8" type="primary">rluD</name>
    <name evidence="8" type="ordered locus">P9211_02111</name>
</gene>
<evidence type="ECO:0000256" key="3">
    <source>
        <dbReference type="ARBA" id="ARBA00023235"/>
    </source>
</evidence>
<evidence type="ECO:0000313" key="8">
    <source>
        <dbReference type="EMBL" id="ABX08142.1"/>
    </source>
</evidence>
<keyword evidence="5" id="KW-0694">RNA-binding</keyword>
<dbReference type="InterPro" id="IPR002942">
    <property type="entry name" value="S4_RNA-bd"/>
</dbReference>
<dbReference type="CDD" id="cd00165">
    <property type="entry name" value="S4"/>
    <property type="match status" value="1"/>
</dbReference>
<dbReference type="NCBIfam" id="TIGR00005">
    <property type="entry name" value="rluA_subfam"/>
    <property type="match status" value="1"/>
</dbReference>
<evidence type="ECO:0000313" key="9">
    <source>
        <dbReference type="Proteomes" id="UP000000788"/>
    </source>
</evidence>
<dbReference type="KEGG" id="pmj:P9211_02111"/>
<evidence type="ECO:0000256" key="2">
    <source>
        <dbReference type="ARBA" id="ARBA00010876"/>
    </source>
</evidence>
<evidence type="ECO:0000259" key="7">
    <source>
        <dbReference type="SMART" id="SM00363"/>
    </source>
</evidence>
<dbReference type="InterPro" id="IPR050188">
    <property type="entry name" value="RluA_PseudoU_synthase"/>
</dbReference>
<feature type="active site" evidence="4">
    <location>
        <position position="151"/>
    </location>
</feature>
<dbReference type="CDD" id="cd02869">
    <property type="entry name" value="PseudoU_synth_RluA_like"/>
    <property type="match status" value="1"/>
</dbReference>
<accession>A9BDF6</accession>
<evidence type="ECO:0000256" key="1">
    <source>
        <dbReference type="ARBA" id="ARBA00000073"/>
    </source>
</evidence>
<dbReference type="PROSITE" id="PS50889">
    <property type="entry name" value="S4"/>
    <property type="match status" value="1"/>
</dbReference>
<evidence type="ECO:0000256" key="6">
    <source>
        <dbReference type="RuleBase" id="RU362028"/>
    </source>
</evidence>
<dbReference type="PANTHER" id="PTHR21600:SF44">
    <property type="entry name" value="RIBOSOMAL LARGE SUBUNIT PSEUDOURIDINE SYNTHASE D"/>
    <property type="match status" value="1"/>
</dbReference>
<dbReference type="SUPFAM" id="SSF55174">
    <property type="entry name" value="Alpha-L RNA-binding motif"/>
    <property type="match status" value="1"/>
</dbReference>
<dbReference type="RefSeq" id="WP_012194767.1">
    <property type="nucleotide sequence ID" value="NC_009976.1"/>
</dbReference>
<dbReference type="GO" id="GO:0120159">
    <property type="term" value="F:rRNA pseudouridine synthase activity"/>
    <property type="evidence" value="ECO:0007669"/>
    <property type="project" value="UniProtKB-ARBA"/>
</dbReference>
<dbReference type="Proteomes" id="UP000000788">
    <property type="component" value="Chromosome"/>
</dbReference>
<comment type="function">
    <text evidence="6">Responsible for synthesis of pseudouridine from uracil.</text>
</comment>
<keyword evidence="9" id="KW-1185">Reference proteome</keyword>
<evidence type="ECO:0000256" key="4">
    <source>
        <dbReference type="PIRSR" id="PIRSR606225-1"/>
    </source>
</evidence>
<name>A9BDF6_PROM4</name>
<keyword evidence="3 6" id="KW-0413">Isomerase</keyword>
<comment type="catalytic activity">
    <reaction evidence="1 6">
        <text>a uridine in RNA = a pseudouridine in RNA</text>
        <dbReference type="Rhea" id="RHEA:48348"/>
        <dbReference type="Rhea" id="RHEA-COMP:12068"/>
        <dbReference type="Rhea" id="RHEA-COMP:12069"/>
        <dbReference type="ChEBI" id="CHEBI:65314"/>
        <dbReference type="ChEBI" id="CHEBI:65315"/>
    </reaction>
</comment>
<keyword evidence="8" id="KW-0456">Lyase</keyword>
<reference evidence="8 9" key="1">
    <citation type="journal article" date="2007" name="PLoS Genet.">
        <title>Patterns and implications of gene gain and loss in the evolution of Prochlorococcus.</title>
        <authorList>
            <person name="Kettler G.C."/>
            <person name="Martiny A.C."/>
            <person name="Huang K."/>
            <person name="Zucker J."/>
            <person name="Coleman M.L."/>
            <person name="Rodrigue S."/>
            <person name="Chen F."/>
            <person name="Lapidus A."/>
            <person name="Ferriera S."/>
            <person name="Johnson J."/>
            <person name="Steglich C."/>
            <person name="Church G.M."/>
            <person name="Richardson P."/>
            <person name="Chisholm S.W."/>
        </authorList>
    </citation>
    <scope>NUCLEOTIDE SEQUENCE [LARGE SCALE GENOMIC DNA]</scope>
    <source>
        <strain evidence="9">MIT 9211</strain>
    </source>
</reference>
<dbReference type="HOGENOM" id="CLU_016902_4_4_3"/>
<organism evidence="8 9">
    <name type="scientific">Prochlorococcus marinus (strain MIT 9211)</name>
    <dbReference type="NCBI Taxonomy" id="93059"/>
    <lineage>
        <taxon>Bacteria</taxon>
        <taxon>Bacillati</taxon>
        <taxon>Cyanobacteriota</taxon>
        <taxon>Cyanophyceae</taxon>
        <taxon>Synechococcales</taxon>
        <taxon>Prochlorococcaceae</taxon>
        <taxon>Prochlorococcus</taxon>
    </lineage>
</organism>
<dbReference type="EMBL" id="CP000878">
    <property type="protein sequence ID" value="ABX08142.1"/>
    <property type="molecule type" value="Genomic_DNA"/>
</dbReference>
<dbReference type="Gene3D" id="3.10.290.10">
    <property type="entry name" value="RNA-binding S4 domain"/>
    <property type="match status" value="1"/>
</dbReference>
<dbReference type="SUPFAM" id="SSF55120">
    <property type="entry name" value="Pseudouridine synthase"/>
    <property type="match status" value="1"/>
</dbReference>
<dbReference type="InterPro" id="IPR036986">
    <property type="entry name" value="S4_RNA-bd_sf"/>
</dbReference>
<proteinExistence type="inferred from homology"/>
<dbReference type="EC" id="5.4.99.-" evidence="6"/>
<dbReference type="InterPro" id="IPR006224">
    <property type="entry name" value="PsdUridine_synth_RluA-like_CS"/>
</dbReference>
<dbReference type="AlphaFoldDB" id="A9BDF6"/>
<dbReference type="eggNOG" id="COG0564">
    <property type="taxonomic scope" value="Bacteria"/>
</dbReference>
<evidence type="ECO:0000256" key="5">
    <source>
        <dbReference type="PROSITE-ProRule" id="PRU00182"/>
    </source>
</evidence>
<sequence>MEDSTKQCFGEGEGELVILHYPKPLPMRLDRWLVSQRSEQSRARIQKFINEGLVKVNEKIGKAKTPLRQGDEIKLWLPPPEPLPYLKPEKISLDILYEDKYLIVINKQAGIAVHPAPGNKFGTLVNGLLHHCNDLPGISGKLRPGIVHRLDKDTTGCIVVAKTQEALVNLQKQIQTRVASRIYLAIVHGVPKGDKGTIIGAIGRHPVDRKKYAVVTNEMARYACTHWELKERLGDYSLLSFKLDTGRTHQIRVHCAHFGHPILGDQTYSRCKKLPNGVSSQVLHAVKLGLKHPHNNETMLFEAPLPNTFKNVLTRLQKRLITNDNNS</sequence>
<feature type="domain" description="RNA-binding S4" evidence="7">
    <location>
        <begin position="27"/>
        <end position="87"/>
    </location>
</feature>
<protein>
    <recommendedName>
        <fullName evidence="6">Pseudouridine synthase</fullName>
        <ecNumber evidence="6">5.4.99.-</ecNumber>
    </recommendedName>
</protein>
<dbReference type="Pfam" id="PF01479">
    <property type="entry name" value="S4"/>
    <property type="match status" value="1"/>
</dbReference>